<dbReference type="eggNOG" id="KOG1263">
    <property type="taxonomic scope" value="Eukaryota"/>
</dbReference>
<dbReference type="GeneID" id="19969330"/>
<dbReference type="Proteomes" id="UP000030752">
    <property type="component" value="Unassembled WGS sequence"/>
</dbReference>
<feature type="chain" id="PRO_5004824870" description="Multicopper oxidase" evidence="7">
    <location>
        <begin position="22"/>
        <end position="659"/>
    </location>
</feature>
<gene>
    <name evidence="11" type="ORF">HMPREF1541_01991</name>
</gene>
<dbReference type="STRING" id="1220924.W2S451"/>
<dbReference type="InterPro" id="IPR001117">
    <property type="entry name" value="Cu-oxidase_2nd"/>
</dbReference>
<dbReference type="InParanoid" id="W2S451"/>
<keyword evidence="7" id="KW-0732">Signal</keyword>
<dbReference type="OrthoDB" id="2121828at2759"/>
<proteinExistence type="inferred from homology"/>
<evidence type="ECO:0000256" key="4">
    <source>
        <dbReference type="ARBA" id="ARBA00023002"/>
    </source>
</evidence>
<evidence type="ECO:0008006" key="13">
    <source>
        <dbReference type="Google" id="ProtNLM"/>
    </source>
</evidence>
<dbReference type="AlphaFoldDB" id="W2S451"/>
<feature type="domain" description="Plastocyanin-like" evidence="10">
    <location>
        <begin position="149"/>
        <end position="259"/>
    </location>
</feature>
<dbReference type="PANTHER" id="PTHR11709">
    <property type="entry name" value="MULTI-COPPER OXIDASE"/>
    <property type="match status" value="1"/>
</dbReference>
<dbReference type="RefSeq" id="XP_008714569.1">
    <property type="nucleotide sequence ID" value="XM_008716347.1"/>
</dbReference>
<dbReference type="CDD" id="cd13901">
    <property type="entry name" value="CuRO_3_MaLCC_like"/>
    <property type="match status" value="1"/>
</dbReference>
<dbReference type="InterPro" id="IPR011707">
    <property type="entry name" value="Cu-oxidase-like_N"/>
</dbReference>
<protein>
    <recommendedName>
        <fullName evidence="13">Multicopper oxidase</fullName>
    </recommendedName>
</protein>
<dbReference type="FunFam" id="2.60.40.420:FF:000038">
    <property type="entry name" value="Extracellular dihydrogeodin oxidase/laccase"/>
    <property type="match status" value="1"/>
</dbReference>
<keyword evidence="6" id="KW-0325">Glycoprotein</keyword>
<evidence type="ECO:0000256" key="1">
    <source>
        <dbReference type="ARBA" id="ARBA00010609"/>
    </source>
</evidence>
<name>W2S451_CYPE1</name>
<dbReference type="Pfam" id="PF07731">
    <property type="entry name" value="Cu-oxidase_2"/>
    <property type="match status" value="1"/>
</dbReference>
<dbReference type="CDD" id="cd13854">
    <property type="entry name" value="CuRO_1_MaLCC_like"/>
    <property type="match status" value="1"/>
</dbReference>
<sequence length="659" mass="73120">MVGVTAQLVLAILSLTSIVSATDDWENTYNNAPAEHDWPSVEDVLFPPDFQSNPINPGNIDWTKDWLSQEDTNGASLLGTLDAPKYRPYMDAESYGSALAKSKSKSGSKAAVAYPWGGRTAKLNDPYHDLPVTNQTRSYHFVIERGIKSPDGVQRHVMLINGEFPGPTIVADWGDRINVTVENRISDPEEGLALHWHGILHRGSPWEDGVPGITQHPIATGETFTYSFIADLYGTTWYHSHYSAQYADGVFGAMIIHGPSHVDYDEDLGPVLLSDTYHRDYFDLLEDIMGNDLNKTKEALFSSNNLIQGKGTYDCSLTTLPCYRNGGYAKFHFDSGKSYRLRLINSGADTIQHFSIDDHTLTVIANDMVPVVPYDTDVVVLGIGQRTDVVVTANSQLGAVWMRSNITACSLAKQPNGLAVIYYDDCDTTIEPTSPAWPPRPDLCANDDLSLTVPYYPIPVPATPDKTITIEVNSTINATGNLVWTMNESSFRVNYNDPALYRAHANDPGFVYPPEWNLYNLESSESVRLVVINHSPIGHPMHLHGHNMYVLHEGKGYWDESSIIRPENPQRRDTQMLRPADPKAGTPSHIVIQIDSDNPGVWPFHCHIAWHVSGGLYVNLLERPADIPTLNIPQDVLNLQTAWDQFTGEGPINQIDSGL</sequence>
<dbReference type="HOGENOM" id="CLU_006504_3_1_1"/>
<evidence type="ECO:0000256" key="6">
    <source>
        <dbReference type="ARBA" id="ARBA00023180"/>
    </source>
</evidence>
<dbReference type="SUPFAM" id="SSF49503">
    <property type="entry name" value="Cupredoxins"/>
    <property type="match status" value="3"/>
</dbReference>
<dbReference type="FunFam" id="2.60.40.420:FF:000021">
    <property type="entry name" value="Extracellular dihydrogeodin oxidase/laccase"/>
    <property type="match status" value="1"/>
</dbReference>
<keyword evidence="2" id="KW-0479">Metal-binding</keyword>
<dbReference type="InterPro" id="IPR002355">
    <property type="entry name" value="Cu_oxidase_Cu_BS"/>
</dbReference>
<evidence type="ECO:0000256" key="2">
    <source>
        <dbReference type="ARBA" id="ARBA00022723"/>
    </source>
</evidence>
<dbReference type="GO" id="GO:0005507">
    <property type="term" value="F:copper ion binding"/>
    <property type="evidence" value="ECO:0007669"/>
    <property type="project" value="InterPro"/>
</dbReference>
<evidence type="ECO:0000256" key="7">
    <source>
        <dbReference type="SAM" id="SignalP"/>
    </source>
</evidence>
<feature type="signal peptide" evidence="7">
    <location>
        <begin position="1"/>
        <end position="21"/>
    </location>
</feature>
<comment type="similarity">
    <text evidence="1">Belongs to the multicopper oxidase family.</text>
</comment>
<evidence type="ECO:0000259" key="9">
    <source>
        <dbReference type="Pfam" id="PF07731"/>
    </source>
</evidence>
<dbReference type="EMBL" id="KB822718">
    <property type="protein sequence ID" value="ETN42833.1"/>
    <property type="molecule type" value="Genomic_DNA"/>
</dbReference>
<keyword evidence="12" id="KW-1185">Reference proteome</keyword>
<dbReference type="InterPro" id="IPR011706">
    <property type="entry name" value="Cu-oxidase_C"/>
</dbReference>
<dbReference type="InterPro" id="IPR045087">
    <property type="entry name" value="Cu-oxidase_fam"/>
</dbReference>
<dbReference type="InterPro" id="IPR033138">
    <property type="entry name" value="Cu_oxidase_CS"/>
</dbReference>
<evidence type="ECO:0000256" key="5">
    <source>
        <dbReference type="ARBA" id="ARBA00023008"/>
    </source>
</evidence>
<dbReference type="Pfam" id="PF07732">
    <property type="entry name" value="Cu-oxidase_3"/>
    <property type="match status" value="1"/>
</dbReference>
<evidence type="ECO:0000259" key="8">
    <source>
        <dbReference type="Pfam" id="PF00394"/>
    </source>
</evidence>
<dbReference type="GO" id="GO:0016491">
    <property type="term" value="F:oxidoreductase activity"/>
    <property type="evidence" value="ECO:0007669"/>
    <property type="project" value="UniProtKB-KW"/>
</dbReference>
<evidence type="ECO:0000313" key="12">
    <source>
        <dbReference type="Proteomes" id="UP000030752"/>
    </source>
</evidence>
<reference evidence="11 12" key="1">
    <citation type="submission" date="2013-03" db="EMBL/GenBank/DDBJ databases">
        <title>The Genome Sequence of Phialophora europaea CBS 101466.</title>
        <authorList>
            <consortium name="The Broad Institute Genomics Platform"/>
            <person name="Cuomo C."/>
            <person name="de Hoog S."/>
            <person name="Gorbushina A."/>
            <person name="Walker B."/>
            <person name="Young S.K."/>
            <person name="Zeng Q."/>
            <person name="Gargeya S."/>
            <person name="Fitzgerald M."/>
            <person name="Haas B."/>
            <person name="Abouelleil A."/>
            <person name="Allen A.W."/>
            <person name="Alvarado L."/>
            <person name="Arachchi H.M."/>
            <person name="Berlin A.M."/>
            <person name="Chapman S.B."/>
            <person name="Gainer-Dewar J."/>
            <person name="Goldberg J."/>
            <person name="Griggs A."/>
            <person name="Gujja S."/>
            <person name="Hansen M."/>
            <person name="Howarth C."/>
            <person name="Imamovic A."/>
            <person name="Ireland A."/>
            <person name="Larimer J."/>
            <person name="McCowan C."/>
            <person name="Murphy C."/>
            <person name="Pearson M."/>
            <person name="Poon T.W."/>
            <person name="Priest M."/>
            <person name="Roberts A."/>
            <person name="Saif S."/>
            <person name="Shea T."/>
            <person name="Sisk P."/>
            <person name="Sykes S."/>
            <person name="Wortman J."/>
            <person name="Nusbaum C."/>
            <person name="Birren B."/>
        </authorList>
    </citation>
    <scope>NUCLEOTIDE SEQUENCE [LARGE SCALE GENOMIC DNA]</scope>
    <source>
        <strain evidence="11 12">CBS 101466</strain>
    </source>
</reference>
<keyword evidence="4" id="KW-0560">Oxidoreductase</keyword>
<dbReference type="Pfam" id="PF00394">
    <property type="entry name" value="Cu-oxidase"/>
    <property type="match status" value="1"/>
</dbReference>
<dbReference type="PANTHER" id="PTHR11709:SF145">
    <property type="entry name" value="LCC1"/>
    <property type="match status" value="1"/>
</dbReference>
<dbReference type="PROSITE" id="PS00080">
    <property type="entry name" value="MULTICOPPER_OXIDASE2"/>
    <property type="match status" value="1"/>
</dbReference>
<dbReference type="VEuPathDB" id="FungiDB:HMPREF1541_01991"/>
<dbReference type="PROSITE" id="PS00079">
    <property type="entry name" value="MULTICOPPER_OXIDASE1"/>
    <property type="match status" value="1"/>
</dbReference>
<feature type="domain" description="Plastocyanin-like" evidence="8">
    <location>
        <begin position="270"/>
        <end position="423"/>
    </location>
</feature>
<evidence type="ECO:0000256" key="3">
    <source>
        <dbReference type="ARBA" id="ARBA00022737"/>
    </source>
</evidence>
<evidence type="ECO:0000313" key="11">
    <source>
        <dbReference type="EMBL" id="ETN42833.1"/>
    </source>
</evidence>
<organism evidence="11 12">
    <name type="scientific">Cyphellophora europaea (strain CBS 101466)</name>
    <name type="common">Phialophora europaea</name>
    <dbReference type="NCBI Taxonomy" id="1220924"/>
    <lineage>
        <taxon>Eukaryota</taxon>
        <taxon>Fungi</taxon>
        <taxon>Dikarya</taxon>
        <taxon>Ascomycota</taxon>
        <taxon>Pezizomycotina</taxon>
        <taxon>Eurotiomycetes</taxon>
        <taxon>Chaetothyriomycetidae</taxon>
        <taxon>Chaetothyriales</taxon>
        <taxon>Cyphellophoraceae</taxon>
        <taxon>Cyphellophora</taxon>
    </lineage>
</organism>
<keyword evidence="3" id="KW-0677">Repeat</keyword>
<evidence type="ECO:0000259" key="10">
    <source>
        <dbReference type="Pfam" id="PF07732"/>
    </source>
</evidence>
<keyword evidence="5" id="KW-0186">Copper</keyword>
<dbReference type="Gene3D" id="2.60.40.420">
    <property type="entry name" value="Cupredoxins - blue copper proteins"/>
    <property type="match status" value="3"/>
</dbReference>
<dbReference type="InterPro" id="IPR008972">
    <property type="entry name" value="Cupredoxin"/>
</dbReference>
<accession>W2S451</accession>
<feature type="domain" description="Plastocyanin-like" evidence="9">
    <location>
        <begin position="507"/>
        <end position="625"/>
    </location>
</feature>
<dbReference type="CDD" id="cd13880">
    <property type="entry name" value="CuRO_2_MaLCC_like"/>
    <property type="match status" value="1"/>
</dbReference>